<protein>
    <submittedName>
        <fullName evidence="4">Chromo domain-like protein</fullName>
    </submittedName>
</protein>
<feature type="region of interest" description="Disordered" evidence="2">
    <location>
        <begin position="103"/>
        <end position="124"/>
    </location>
</feature>
<name>A0AAN6YLY4_9PEZI</name>
<accession>A0AAN6YLY4</accession>
<comment type="subunit">
    <text evidence="1">Component of the NuA4 histone acetyltransferase complex.</text>
</comment>
<evidence type="ECO:0000313" key="4">
    <source>
        <dbReference type="EMBL" id="KAK4221688.1"/>
    </source>
</evidence>
<dbReference type="AlphaFoldDB" id="A0AAN6YLY4"/>
<comment type="caution">
    <text evidence="4">The sequence shown here is derived from an EMBL/GenBank/DDBJ whole genome shotgun (WGS) entry which is preliminary data.</text>
</comment>
<dbReference type="InterPro" id="IPR016197">
    <property type="entry name" value="Chromo-like_dom_sf"/>
</dbReference>
<dbReference type="Proteomes" id="UP001301958">
    <property type="component" value="Unassembled WGS sequence"/>
</dbReference>
<dbReference type="Gene3D" id="2.40.50.40">
    <property type="match status" value="1"/>
</dbReference>
<dbReference type="SUPFAM" id="SSF54160">
    <property type="entry name" value="Chromo domain-like"/>
    <property type="match status" value="1"/>
</dbReference>
<evidence type="ECO:0000256" key="1">
    <source>
        <dbReference type="ARBA" id="ARBA00011353"/>
    </source>
</evidence>
<dbReference type="InterPro" id="IPR023780">
    <property type="entry name" value="Chromo_domain"/>
</dbReference>
<gene>
    <name evidence="4" type="ORF">QBC38DRAFT_118083</name>
</gene>
<dbReference type="Pfam" id="PF00385">
    <property type="entry name" value="Chromo"/>
    <property type="match status" value="1"/>
</dbReference>
<dbReference type="PROSITE" id="PS50013">
    <property type="entry name" value="CHROMO_2"/>
    <property type="match status" value="1"/>
</dbReference>
<dbReference type="SMART" id="SM00298">
    <property type="entry name" value="CHROMO"/>
    <property type="match status" value="1"/>
</dbReference>
<reference evidence="4" key="1">
    <citation type="journal article" date="2023" name="Mol. Phylogenet. Evol.">
        <title>Genome-scale phylogeny and comparative genomics of the fungal order Sordariales.</title>
        <authorList>
            <person name="Hensen N."/>
            <person name="Bonometti L."/>
            <person name="Westerberg I."/>
            <person name="Brannstrom I.O."/>
            <person name="Guillou S."/>
            <person name="Cros-Aarteil S."/>
            <person name="Calhoun S."/>
            <person name="Haridas S."/>
            <person name="Kuo A."/>
            <person name="Mondo S."/>
            <person name="Pangilinan J."/>
            <person name="Riley R."/>
            <person name="LaButti K."/>
            <person name="Andreopoulos B."/>
            <person name="Lipzen A."/>
            <person name="Chen C."/>
            <person name="Yan M."/>
            <person name="Daum C."/>
            <person name="Ng V."/>
            <person name="Clum A."/>
            <person name="Steindorff A."/>
            <person name="Ohm R.A."/>
            <person name="Martin F."/>
            <person name="Silar P."/>
            <person name="Natvig D.O."/>
            <person name="Lalanne C."/>
            <person name="Gautier V."/>
            <person name="Ament-Velasquez S.L."/>
            <person name="Kruys A."/>
            <person name="Hutchinson M.I."/>
            <person name="Powell A.J."/>
            <person name="Barry K."/>
            <person name="Miller A.N."/>
            <person name="Grigoriev I.V."/>
            <person name="Debuchy R."/>
            <person name="Gladieux P."/>
            <person name="Hiltunen Thoren M."/>
            <person name="Johannesson H."/>
        </authorList>
    </citation>
    <scope>NUCLEOTIDE SEQUENCE</scope>
    <source>
        <strain evidence="4">CBS 990.96</strain>
    </source>
</reference>
<keyword evidence="5" id="KW-1185">Reference proteome</keyword>
<evidence type="ECO:0000256" key="2">
    <source>
        <dbReference type="SAM" id="MobiDB-lite"/>
    </source>
</evidence>
<organism evidence="4 5">
    <name type="scientific">Podospora fimiseda</name>
    <dbReference type="NCBI Taxonomy" id="252190"/>
    <lineage>
        <taxon>Eukaryota</taxon>
        <taxon>Fungi</taxon>
        <taxon>Dikarya</taxon>
        <taxon>Ascomycota</taxon>
        <taxon>Pezizomycotina</taxon>
        <taxon>Sordariomycetes</taxon>
        <taxon>Sordariomycetidae</taxon>
        <taxon>Sordariales</taxon>
        <taxon>Podosporaceae</taxon>
        <taxon>Podospora</taxon>
    </lineage>
</organism>
<proteinExistence type="predicted"/>
<dbReference type="CDD" id="cd00024">
    <property type="entry name" value="CD_CSD"/>
    <property type="match status" value="1"/>
</dbReference>
<sequence length="206" mass="23217">MTWPCCIRSCDGKADWAHGNGEILPCHGRCQRRNKEGEGAYGRISEGVAGGHASTLLRQSRSGQPRATSWTMRCWSRVVIRGDTTSCGAATFQVEFTWNSCTNHGRHERAPENPRRKSPAWKISSSTARTLSSRVASTTEKVQGDEYLNVKEVLDWREGEHGPEYLVKWAGYGHRHNTWEPAAHFEQCLEILEQFHQEKGLPPPCI</sequence>
<dbReference type="InterPro" id="IPR000953">
    <property type="entry name" value="Chromo/chromo_shadow_dom"/>
</dbReference>
<dbReference type="EMBL" id="MU865524">
    <property type="protein sequence ID" value="KAK4221688.1"/>
    <property type="molecule type" value="Genomic_DNA"/>
</dbReference>
<evidence type="ECO:0000313" key="5">
    <source>
        <dbReference type="Proteomes" id="UP001301958"/>
    </source>
</evidence>
<dbReference type="GO" id="GO:0006338">
    <property type="term" value="P:chromatin remodeling"/>
    <property type="evidence" value="ECO:0007669"/>
    <property type="project" value="UniProtKB-ARBA"/>
</dbReference>
<evidence type="ECO:0000259" key="3">
    <source>
        <dbReference type="PROSITE" id="PS50013"/>
    </source>
</evidence>
<reference evidence="4" key="2">
    <citation type="submission" date="2023-05" db="EMBL/GenBank/DDBJ databases">
        <authorList>
            <consortium name="Lawrence Berkeley National Laboratory"/>
            <person name="Steindorff A."/>
            <person name="Hensen N."/>
            <person name="Bonometti L."/>
            <person name="Westerberg I."/>
            <person name="Brannstrom I.O."/>
            <person name="Guillou S."/>
            <person name="Cros-Aarteil S."/>
            <person name="Calhoun S."/>
            <person name="Haridas S."/>
            <person name="Kuo A."/>
            <person name="Mondo S."/>
            <person name="Pangilinan J."/>
            <person name="Riley R."/>
            <person name="Labutti K."/>
            <person name="Andreopoulos B."/>
            <person name="Lipzen A."/>
            <person name="Chen C."/>
            <person name="Yanf M."/>
            <person name="Daum C."/>
            <person name="Ng V."/>
            <person name="Clum A."/>
            <person name="Ohm R."/>
            <person name="Martin F."/>
            <person name="Silar P."/>
            <person name="Natvig D."/>
            <person name="Lalanne C."/>
            <person name="Gautier V."/>
            <person name="Ament-Velasquez S.L."/>
            <person name="Kruys A."/>
            <person name="Hutchinson M.I."/>
            <person name="Powell A.J."/>
            <person name="Barry K."/>
            <person name="Miller A.N."/>
            <person name="Grigoriev I.V."/>
            <person name="Debuchy R."/>
            <person name="Gladieux P."/>
            <person name="Thoren M.H."/>
            <person name="Johannesson H."/>
        </authorList>
    </citation>
    <scope>NUCLEOTIDE SEQUENCE</scope>
    <source>
        <strain evidence="4">CBS 990.96</strain>
    </source>
</reference>
<feature type="domain" description="Chromo" evidence="3">
    <location>
        <begin position="148"/>
        <end position="199"/>
    </location>
</feature>